<evidence type="ECO:0000256" key="2">
    <source>
        <dbReference type="ARBA" id="ARBA00022857"/>
    </source>
</evidence>
<evidence type="ECO:0000256" key="3">
    <source>
        <dbReference type="ARBA" id="ARBA00023002"/>
    </source>
</evidence>
<dbReference type="GO" id="GO:0016616">
    <property type="term" value="F:oxidoreductase activity, acting on the CH-OH group of donors, NAD or NADP as acceptor"/>
    <property type="evidence" value="ECO:0007669"/>
    <property type="project" value="UniProtKB-ARBA"/>
</dbReference>
<keyword evidence="2" id="KW-0521">NADP</keyword>
<dbReference type="AlphaFoldDB" id="A0A507QQ28"/>
<keyword evidence="3" id="KW-0560">Oxidoreductase</keyword>
<dbReference type="PROSITE" id="PS00061">
    <property type="entry name" value="ADH_SHORT"/>
    <property type="match status" value="1"/>
</dbReference>
<dbReference type="SUPFAM" id="SSF51735">
    <property type="entry name" value="NAD(P)-binding Rossmann-fold domains"/>
    <property type="match status" value="1"/>
</dbReference>
<evidence type="ECO:0000256" key="1">
    <source>
        <dbReference type="ARBA" id="ARBA00006484"/>
    </source>
</evidence>
<dbReference type="PANTHER" id="PTHR43008">
    <property type="entry name" value="BENZIL REDUCTASE"/>
    <property type="match status" value="1"/>
</dbReference>
<dbReference type="InterPro" id="IPR020904">
    <property type="entry name" value="Sc_DH/Rdtase_CS"/>
</dbReference>
<dbReference type="GO" id="GO:0050664">
    <property type="term" value="F:oxidoreductase activity, acting on NAD(P)H, oxygen as acceptor"/>
    <property type="evidence" value="ECO:0007669"/>
    <property type="project" value="TreeGrafter"/>
</dbReference>
<keyword evidence="5" id="KW-1185">Reference proteome</keyword>
<dbReference type="PRINTS" id="PR00081">
    <property type="entry name" value="GDHRDH"/>
</dbReference>
<dbReference type="PANTHER" id="PTHR43008:SF8">
    <property type="entry name" value="BENZIL REDUCTASE ((S)-BENZOIN FORMING) IRC24"/>
    <property type="match status" value="1"/>
</dbReference>
<gene>
    <name evidence="4" type="ORF">MPDQ_002323</name>
</gene>
<dbReference type="Gene3D" id="3.40.50.720">
    <property type="entry name" value="NAD(P)-binding Rossmann-like Domain"/>
    <property type="match status" value="1"/>
</dbReference>
<sequence length="279" mass="30337">MRYTEGRWLAGWVELRVEKAFLGLQPRSDPSRFPLPDMDPNHSKIILVTGANQGLGLAVIEVAGIRYPSNTYILGARDIQKGKGAIAELRDRGVSAPIDVVELDATNDAHIAAAVRHVETQYGRLDGFVRLGRQDADLAAMRATYNEYMNVHITSVAVVTQAFSPLLHRPSAPKVITVTSGLGSITNVLSPRRMARAPPYGASKVGMNGLAAHLQVGENERAAAGEDAKPRIRFFISNPGRLKTAFSNYIAWGKEPQAGAESIVQLMGDEEGKMRVVPW</sequence>
<name>A0A507QQ28_MONPU</name>
<reference evidence="4 5" key="1">
    <citation type="submission" date="2019-06" db="EMBL/GenBank/DDBJ databases">
        <title>Wine fermentation using esterase from Monascus purpureus.</title>
        <authorList>
            <person name="Geng C."/>
            <person name="Zhang Y."/>
        </authorList>
    </citation>
    <scope>NUCLEOTIDE SEQUENCE [LARGE SCALE GENOMIC DNA]</scope>
    <source>
        <strain evidence="4">HQ1</strain>
    </source>
</reference>
<dbReference type="InterPro" id="IPR002347">
    <property type="entry name" value="SDR_fam"/>
</dbReference>
<accession>A0A507QQ28</accession>
<evidence type="ECO:0000313" key="4">
    <source>
        <dbReference type="EMBL" id="TQB69140.1"/>
    </source>
</evidence>
<dbReference type="EMBL" id="VIFY01000170">
    <property type="protein sequence ID" value="TQB69140.1"/>
    <property type="molecule type" value="Genomic_DNA"/>
</dbReference>
<dbReference type="InterPro" id="IPR036291">
    <property type="entry name" value="NAD(P)-bd_dom_sf"/>
</dbReference>
<dbReference type="Proteomes" id="UP000319663">
    <property type="component" value="Unassembled WGS sequence"/>
</dbReference>
<evidence type="ECO:0000313" key="5">
    <source>
        <dbReference type="Proteomes" id="UP000319663"/>
    </source>
</evidence>
<comment type="similarity">
    <text evidence="1">Belongs to the short-chain dehydrogenases/reductases (SDR) family.</text>
</comment>
<dbReference type="Pfam" id="PF00106">
    <property type="entry name" value="adh_short"/>
    <property type="match status" value="1"/>
</dbReference>
<organism evidence="4 5">
    <name type="scientific">Monascus purpureus</name>
    <name type="common">Red mold</name>
    <name type="synonym">Monascus anka</name>
    <dbReference type="NCBI Taxonomy" id="5098"/>
    <lineage>
        <taxon>Eukaryota</taxon>
        <taxon>Fungi</taxon>
        <taxon>Dikarya</taxon>
        <taxon>Ascomycota</taxon>
        <taxon>Pezizomycotina</taxon>
        <taxon>Eurotiomycetes</taxon>
        <taxon>Eurotiomycetidae</taxon>
        <taxon>Eurotiales</taxon>
        <taxon>Aspergillaceae</taxon>
        <taxon>Monascus</taxon>
    </lineage>
</organism>
<comment type="caution">
    <text evidence="4">The sequence shown here is derived from an EMBL/GenBank/DDBJ whole genome shotgun (WGS) entry which is preliminary data.</text>
</comment>
<proteinExistence type="inferred from homology"/>
<protein>
    <submittedName>
        <fullName evidence="4">Uncharacterized protein</fullName>
    </submittedName>
</protein>